<dbReference type="EMBL" id="FOOT01000004">
    <property type="protein sequence ID" value="SFG89326.1"/>
    <property type="molecule type" value="Genomic_DNA"/>
</dbReference>
<dbReference type="AlphaFoldDB" id="A0A1I2VP76"/>
<organism evidence="1 2">
    <name type="scientific">Pontibacter chinhatensis</name>
    <dbReference type="NCBI Taxonomy" id="1436961"/>
    <lineage>
        <taxon>Bacteria</taxon>
        <taxon>Pseudomonadati</taxon>
        <taxon>Bacteroidota</taxon>
        <taxon>Cytophagia</taxon>
        <taxon>Cytophagales</taxon>
        <taxon>Hymenobacteraceae</taxon>
        <taxon>Pontibacter</taxon>
    </lineage>
</organism>
<keyword evidence="2" id="KW-1185">Reference proteome</keyword>
<gene>
    <name evidence="1" type="ORF">SAMN05421739_104214</name>
</gene>
<dbReference type="Proteomes" id="UP000198724">
    <property type="component" value="Unassembled WGS sequence"/>
</dbReference>
<evidence type="ECO:0000313" key="1">
    <source>
        <dbReference type="EMBL" id="SFG89326.1"/>
    </source>
</evidence>
<name>A0A1I2VP76_9BACT</name>
<dbReference type="RefSeq" id="WP_092102106.1">
    <property type="nucleotide sequence ID" value="NZ_FOOT01000004.1"/>
</dbReference>
<sequence length="96" mass="10727">MKDLTPQERHAKLVAFAKTIGVDLPKQTKELSGYKPENFSLITVNAAVALLVDALRLTGGSVGGGKDEFNLYYLLQAYMLDTQKRDRLNQLVKEMQ</sequence>
<evidence type="ECO:0000313" key="2">
    <source>
        <dbReference type="Proteomes" id="UP000198724"/>
    </source>
</evidence>
<protein>
    <submittedName>
        <fullName evidence="1">Uncharacterized protein</fullName>
    </submittedName>
</protein>
<dbReference type="STRING" id="1436961.SAMN05421739_104214"/>
<proteinExistence type="predicted"/>
<accession>A0A1I2VP76</accession>
<reference evidence="2" key="1">
    <citation type="submission" date="2016-10" db="EMBL/GenBank/DDBJ databases">
        <authorList>
            <person name="Varghese N."/>
            <person name="Submissions S."/>
        </authorList>
    </citation>
    <scope>NUCLEOTIDE SEQUENCE [LARGE SCALE GENOMIC DNA]</scope>
    <source>
        <strain evidence="2">LP51</strain>
    </source>
</reference>